<sequence length="583" mass="66370">MKLSLRSQMVISFSVICILLMILLGGLILNNNITNYQKQSYDYIYKIVKVNIQMADNYFEQLTNISKIIANDQAIIRAVNYRNSVNEVDYSVELYNQREVDAKIKQLNVLGDISNAIIIGANNEYLYYYGSSPVKGYNFAQQLWFVNSIKDNSNYIRFTNFHPTDYLLTAKKQETVSIITPILSLNPYGEPKSSYLMTDFNLRPVISHKDDQGRVQIAIYDGNTKVKSFENLSESNQHKVVEALGEKKKYFILPKTKDDPVSYLVVNEISEKSGWSMLGIMPLTEIEQMRKTNISFVIIMIIIACILVLISSDLISRSILTPMKGLIANFKNIASGNHQVIFKETKSIEINSISATAEHMLKNINQLTSDVLEEQRKLSMEQLKVLQNQINPHFLNNVLQSIKAMAVSGDTNSISRVTTLLGKTLSYTVYNPYEQVMLKDELDYTENYIAIQNIRFNQLITYAIDCEEQLLSMNVPKMMIQPLIENAIEHGFVNRQEGHISIFTEEIDNEFYIAVTNNGVTLDKEEVDRLNAMLSSEDTYKQKQSIGLLNLNQRLKSSFGAQAGLKIFSREGMKTSVVITIPK</sequence>
<keyword evidence="10" id="KW-0902">Two-component regulatory system</keyword>
<dbReference type="Gene3D" id="6.10.340.10">
    <property type="match status" value="1"/>
</dbReference>
<keyword evidence="11 12" id="KW-0472">Membrane</keyword>
<evidence type="ECO:0000256" key="2">
    <source>
        <dbReference type="ARBA" id="ARBA00022475"/>
    </source>
</evidence>
<evidence type="ECO:0000256" key="3">
    <source>
        <dbReference type="ARBA" id="ARBA00022553"/>
    </source>
</evidence>
<evidence type="ECO:0000256" key="6">
    <source>
        <dbReference type="ARBA" id="ARBA00022741"/>
    </source>
</evidence>
<keyword evidence="9 12" id="KW-1133">Transmembrane helix</keyword>
<keyword evidence="5 12" id="KW-0812">Transmembrane</keyword>
<reference evidence="15" key="1">
    <citation type="submission" date="2022-05" db="EMBL/GenBank/DDBJ databases">
        <title>Novel bacterial taxa in a minimal lignocellulolytic consortium and its capacity to transform plastics disclosed by genome-resolved metagenomics.</title>
        <authorList>
            <person name="Rodriguez C.A.D."/>
            <person name="Diaz-Garcia L."/>
            <person name="Herrera K."/>
            <person name="Tarazona N.A."/>
            <person name="Sproer C."/>
            <person name="Overmann J."/>
            <person name="Jimenez D.J."/>
        </authorList>
    </citation>
    <scope>NUCLEOTIDE SEQUENCE</scope>
    <source>
        <strain evidence="15">MAG5</strain>
    </source>
</reference>
<evidence type="ECO:0000256" key="8">
    <source>
        <dbReference type="ARBA" id="ARBA00022840"/>
    </source>
</evidence>
<evidence type="ECO:0000256" key="5">
    <source>
        <dbReference type="ARBA" id="ARBA00022692"/>
    </source>
</evidence>
<dbReference type="EMBL" id="CP097899">
    <property type="protein sequence ID" value="URN95390.1"/>
    <property type="molecule type" value="Genomic_DNA"/>
</dbReference>
<keyword evidence="7 15" id="KW-0418">Kinase</keyword>
<keyword evidence="2" id="KW-1003">Cell membrane</keyword>
<evidence type="ECO:0000313" key="16">
    <source>
        <dbReference type="Proteomes" id="UP001056756"/>
    </source>
</evidence>
<evidence type="ECO:0000256" key="12">
    <source>
        <dbReference type="SAM" id="Phobius"/>
    </source>
</evidence>
<evidence type="ECO:0000256" key="11">
    <source>
        <dbReference type="ARBA" id="ARBA00023136"/>
    </source>
</evidence>
<proteinExistence type="predicted"/>
<evidence type="ECO:0000313" key="15">
    <source>
        <dbReference type="EMBL" id="URN95390.1"/>
    </source>
</evidence>
<dbReference type="GO" id="GO:0000155">
    <property type="term" value="F:phosphorelay sensor kinase activity"/>
    <property type="evidence" value="ECO:0007669"/>
    <property type="project" value="InterPro"/>
</dbReference>
<dbReference type="InterPro" id="IPR010559">
    <property type="entry name" value="Sig_transdc_His_kin_internal"/>
</dbReference>
<dbReference type="SUPFAM" id="SSF55874">
    <property type="entry name" value="ATPase domain of HSP90 chaperone/DNA topoisomerase II/histidine kinase"/>
    <property type="match status" value="1"/>
</dbReference>
<keyword evidence="4" id="KW-0808">Transferase</keyword>
<dbReference type="InterPro" id="IPR036890">
    <property type="entry name" value="HATPase_C_sf"/>
</dbReference>
<dbReference type="Pfam" id="PF06580">
    <property type="entry name" value="His_kinase"/>
    <property type="match status" value="1"/>
</dbReference>
<dbReference type="Gene3D" id="3.30.565.10">
    <property type="entry name" value="Histidine kinase-like ATPase, C-terminal domain"/>
    <property type="match status" value="1"/>
</dbReference>
<protein>
    <submittedName>
        <fullName evidence="15">Histidine kinase</fullName>
    </submittedName>
</protein>
<name>A0A9J6ZGW3_9BACL</name>
<feature type="domain" description="Signal transduction histidine kinase internal region" evidence="14">
    <location>
        <begin position="382"/>
        <end position="458"/>
    </location>
</feature>
<keyword evidence="8" id="KW-0067">ATP-binding</keyword>
<accession>A0A9J6ZGW3</accession>
<dbReference type="GO" id="GO:0005886">
    <property type="term" value="C:plasma membrane"/>
    <property type="evidence" value="ECO:0007669"/>
    <property type="project" value="UniProtKB-SubCell"/>
</dbReference>
<evidence type="ECO:0000256" key="7">
    <source>
        <dbReference type="ARBA" id="ARBA00022777"/>
    </source>
</evidence>
<evidence type="ECO:0000259" key="14">
    <source>
        <dbReference type="Pfam" id="PF06580"/>
    </source>
</evidence>
<comment type="subcellular location">
    <subcellularLocation>
        <location evidence="1">Cell membrane</location>
        <topology evidence="1">Multi-pass membrane protein</topology>
    </subcellularLocation>
</comment>
<dbReference type="Pfam" id="PF02518">
    <property type="entry name" value="HATPase_c"/>
    <property type="match status" value="1"/>
</dbReference>
<gene>
    <name evidence="15" type="ORF">NAG76_03765</name>
</gene>
<dbReference type="Proteomes" id="UP001056756">
    <property type="component" value="Chromosome"/>
</dbReference>
<evidence type="ECO:0000256" key="10">
    <source>
        <dbReference type="ARBA" id="ARBA00023012"/>
    </source>
</evidence>
<keyword evidence="6" id="KW-0547">Nucleotide-binding</keyword>
<organism evidence="15 16">
    <name type="scientific">Candidatus Pristimantibacillus lignocellulolyticus</name>
    <dbReference type="NCBI Taxonomy" id="2994561"/>
    <lineage>
        <taxon>Bacteria</taxon>
        <taxon>Bacillati</taxon>
        <taxon>Bacillota</taxon>
        <taxon>Bacilli</taxon>
        <taxon>Bacillales</taxon>
        <taxon>Paenibacillaceae</taxon>
        <taxon>Candidatus Pristimantibacillus</taxon>
    </lineage>
</organism>
<dbReference type="InterPro" id="IPR003594">
    <property type="entry name" value="HATPase_dom"/>
</dbReference>
<feature type="transmembrane region" description="Helical" evidence="12">
    <location>
        <begin position="294"/>
        <end position="315"/>
    </location>
</feature>
<evidence type="ECO:0000256" key="9">
    <source>
        <dbReference type="ARBA" id="ARBA00022989"/>
    </source>
</evidence>
<evidence type="ECO:0000256" key="4">
    <source>
        <dbReference type="ARBA" id="ARBA00022679"/>
    </source>
</evidence>
<dbReference type="GO" id="GO:0005524">
    <property type="term" value="F:ATP binding"/>
    <property type="evidence" value="ECO:0007669"/>
    <property type="project" value="UniProtKB-KW"/>
</dbReference>
<evidence type="ECO:0000256" key="1">
    <source>
        <dbReference type="ARBA" id="ARBA00004651"/>
    </source>
</evidence>
<dbReference type="InterPro" id="IPR050640">
    <property type="entry name" value="Bact_2-comp_sensor_kinase"/>
</dbReference>
<feature type="transmembrane region" description="Helical" evidence="12">
    <location>
        <begin position="9"/>
        <end position="29"/>
    </location>
</feature>
<keyword evidence="3" id="KW-0597">Phosphoprotein</keyword>
<evidence type="ECO:0000259" key="13">
    <source>
        <dbReference type="Pfam" id="PF02518"/>
    </source>
</evidence>
<feature type="domain" description="Histidine kinase/HSP90-like ATPase" evidence="13">
    <location>
        <begin position="478"/>
        <end position="582"/>
    </location>
</feature>
<dbReference type="PANTHER" id="PTHR34220">
    <property type="entry name" value="SENSOR HISTIDINE KINASE YPDA"/>
    <property type="match status" value="1"/>
</dbReference>
<dbReference type="KEGG" id="plig:NAG76_03765"/>
<dbReference type="AlphaFoldDB" id="A0A9J6ZGW3"/>
<dbReference type="PANTHER" id="PTHR34220:SF11">
    <property type="entry name" value="SENSOR PROTEIN KINASE HPTS"/>
    <property type="match status" value="1"/>
</dbReference>